<reference evidence="3 4" key="2">
    <citation type="journal article" date="2015" name="PLoS ONE">
        <title>A Genomic Approach to Unravel Host-Pathogen Interaction in Chelonians: The Example of Testudinid Herpesvirus 3.</title>
        <authorList>
            <person name="Origgi F.C."/>
            <person name="Tecilla M."/>
            <person name="Pilo P."/>
            <person name="Aloisio F."/>
            <person name="Otten P."/>
            <person name="Aguilar-Bultet L."/>
            <person name="Sattler U."/>
            <person name="Roccabianca P."/>
            <person name="Romero C.H."/>
            <person name="Bloom D.C."/>
            <person name="Jacobson E.R."/>
        </authorList>
    </citation>
    <scope>NUCLEOTIDE SEQUENCE [LARGE SCALE GENOMIC DNA]</scope>
    <source>
        <strain evidence="3">US1976/98</strain>
    </source>
</reference>
<dbReference type="InterPro" id="IPR002580">
    <property type="entry name" value="Herpes_UL24"/>
</dbReference>
<evidence type="ECO:0000313" key="5">
    <source>
        <dbReference type="Proteomes" id="UP000208106"/>
    </source>
</evidence>
<dbReference type="EMBL" id="KM924292">
    <property type="protein sequence ID" value="AIU39271.1"/>
    <property type="molecule type" value="Genomic_DNA"/>
</dbReference>
<organism evidence="3 4">
    <name type="scientific">Testudinid alphaherpesvirus 3</name>
    <dbReference type="NCBI Taxonomy" id="2560801"/>
    <lineage>
        <taxon>Viruses</taxon>
        <taxon>Duplodnaviria</taxon>
        <taxon>Heunggongvirae</taxon>
        <taxon>Peploviricota</taxon>
        <taxon>Herviviricetes</taxon>
        <taxon>Herpesvirales</taxon>
        <taxon>Orthoherpesviridae</taxon>
        <taxon>Alphaherpesvirinae</taxon>
        <taxon>Scutavirus</taxon>
        <taxon>Scutavirus testudinidalpha3</taxon>
    </lineage>
</organism>
<keyword evidence="5" id="KW-1185">Reference proteome</keyword>
<feature type="compositionally biased region" description="Low complexity" evidence="1">
    <location>
        <begin position="263"/>
        <end position="278"/>
    </location>
</feature>
<evidence type="ECO:0000313" key="3">
    <source>
        <dbReference type="EMBL" id="AKV40696.1"/>
    </source>
</evidence>
<evidence type="ECO:0000313" key="2">
    <source>
        <dbReference type="EMBL" id="AIU39271.1"/>
    </source>
</evidence>
<accession>A0A0K1R1X3</accession>
<dbReference type="Pfam" id="PF01646">
    <property type="entry name" value="Herpes_UL24"/>
    <property type="match status" value="1"/>
</dbReference>
<feature type="compositionally biased region" description="Polar residues" evidence="1">
    <location>
        <begin position="222"/>
        <end position="241"/>
    </location>
</feature>
<evidence type="ECO:0000256" key="1">
    <source>
        <dbReference type="SAM" id="MobiDB-lite"/>
    </source>
</evidence>
<gene>
    <name evidence="3" type="primary">ORF49</name>
    <name evidence="2" type="synonym">UL24</name>
</gene>
<name>A0A0K1R1X3_9ALPH</name>
<feature type="region of interest" description="Disordered" evidence="1">
    <location>
        <begin position="208"/>
        <end position="324"/>
    </location>
</feature>
<proteinExistence type="predicted"/>
<evidence type="ECO:0000313" key="4">
    <source>
        <dbReference type="Proteomes" id="UP000100290"/>
    </source>
</evidence>
<dbReference type="EMBL" id="KT008627">
    <property type="protein sequence ID" value="AKV40696.1"/>
    <property type="molecule type" value="Genomic_DNA"/>
</dbReference>
<reference evidence="2 5" key="1">
    <citation type="journal article" date="2015" name="J. Virol.">
        <title>The Genome of a Tortoise Herpesvirus (Testudinid Herpesvirus 3) Has a Novel Structure and Contains a Large Region That Is Not Required for Replication In Vitro or Virulence In Vivo.</title>
        <authorList>
            <person name="Gandar F."/>
            <person name="Wilkie G.S."/>
            <person name="Gatherer D."/>
            <person name="Kerr K."/>
            <person name="Marlier D."/>
            <person name="Diez M."/>
            <person name="Marschang R.E."/>
            <person name="Mast J."/>
            <person name="Dewals B.G."/>
            <person name="Davison A.J."/>
            <person name="Vanderplasschen A.F."/>
        </authorList>
    </citation>
    <scope>NUCLEOTIDE SEQUENCE [LARGE SCALE GENOMIC DNA]</scope>
    <source>
        <strain evidence="2 5">1976</strain>
    </source>
</reference>
<dbReference type="KEGG" id="vg:26122543"/>
<dbReference type="Proteomes" id="UP000100290">
    <property type="component" value="Segment"/>
</dbReference>
<sequence>MVSEKTSGRSLRSRFNAGIRCHNRFFQVLANAVYGLRNGFRGNGCKQLNQLLSGLIETHHPTRDIYGTLPLFEVTLGGRRADFILLTESREGKKICILGELKTCKHVGNMTTPSKANQRLEGLAQLRDGTRYIRSIITHGTDRIVLCPTLLFAAQKDLRIVSVCRIGTTELVGSFRNLRQLLSTWATLSIPPRIINHVCPGTSGLMASQRIRTGNGHGGSVPGTSQEPTSTDRLSYVSWNAQPHRPPWEDAVGARTRSIADQTNGRSGRTRSASGRRAGNTRRGRTYTRGTGTRRGGGHRYSGQNRVRSIQDGRPSRKSRRAPT</sequence>
<dbReference type="Proteomes" id="UP000208106">
    <property type="component" value="Segment"/>
</dbReference>
<protein>
    <submittedName>
        <fullName evidence="2">Nuclear protein UL24</fullName>
    </submittedName>
    <submittedName>
        <fullName evidence="3">UL24 nuclear protein</fullName>
    </submittedName>
</protein>